<comment type="similarity">
    <text evidence="1 3">Belongs to the TPP enzyme family.</text>
</comment>
<dbReference type="SUPFAM" id="SSF52518">
    <property type="entry name" value="Thiamin diphosphate-binding fold (THDP-binding)"/>
    <property type="match status" value="2"/>
</dbReference>
<dbReference type="Gene3D" id="3.40.50.970">
    <property type="match status" value="2"/>
</dbReference>
<dbReference type="AlphaFoldDB" id="A0A2Z4AIP7"/>
<name>A0A2Z4AIP7_9BACT</name>
<dbReference type="GO" id="GO:0030976">
    <property type="term" value="F:thiamine pyrophosphate binding"/>
    <property type="evidence" value="ECO:0007669"/>
    <property type="project" value="InterPro"/>
</dbReference>
<evidence type="ECO:0000256" key="3">
    <source>
        <dbReference type="RuleBase" id="RU362132"/>
    </source>
</evidence>
<evidence type="ECO:0000259" key="5">
    <source>
        <dbReference type="Pfam" id="PF02775"/>
    </source>
</evidence>
<accession>A0A2Z4AIP7</accession>
<evidence type="ECO:0000256" key="2">
    <source>
        <dbReference type="ARBA" id="ARBA00023052"/>
    </source>
</evidence>
<feature type="domain" description="Thiamine pyrophosphate enzyme TPP-binding" evidence="5">
    <location>
        <begin position="372"/>
        <end position="516"/>
    </location>
</feature>
<keyword evidence="2 3" id="KW-0786">Thiamine pyrophosphate</keyword>
<gene>
    <name evidence="7" type="primary">ilvI_4</name>
    <name evidence="7" type="ORF">DF168_01196</name>
</gene>
<dbReference type="PROSITE" id="PS00187">
    <property type="entry name" value="TPP_ENZYMES"/>
    <property type="match status" value="1"/>
</dbReference>
<reference evidence="7 8" key="1">
    <citation type="submission" date="2018-06" db="EMBL/GenBank/DDBJ databases">
        <title>Draft Genome Sequence of a Novel Marine Bacterium Related to the Verrucomicrobia.</title>
        <authorList>
            <person name="Vosseberg J."/>
            <person name="Martijn J."/>
            <person name="Ettema T.J.G."/>
        </authorList>
    </citation>
    <scope>NUCLEOTIDE SEQUENCE [LARGE SCALE GENOMIC DNA]</scope>
    <source>
        <strain evidence="7">TARA_B100001123</strain>
    </source>
</reference>
<dbReference type="EMBL" id="CP029803">
    <property type="protein sequence ID" value="AWT59997.1"/>
    <property type="molecule type" value="Genomic_DNA"/>
</dbReference>
<keyword evidence="7" id="KW-0808">Transferase</keyword>
<evidence type="ECO:0000313" key="7">
    <source>
        <dbReference type="EMBL" id="AWT59997.1"/>
    </source>
</evidence>
<dbReference type="GO" id="GO:0005948">
    <property type="term" value="C:acetolactate synthase complex"/>
    <property type="evidence" value="ECO:0007669"/>
    <property type="project" value="TreeGrafter"/>
</dbReference>
<dbReference type="GO" id="GO:0003984">
    <property type="term" value="F:acetolactate synthase activity"/>
    <property type="evidence" value="ECO:0007669"/>
    <property type="project" value="UniProtKB-EC"/>
</dbReference>
<dbReference type="InterPro" id="IPR012000">
    <property type="entry name" value="Thiamin_PyroP_enz_cen_dom"/>
</dbReference>
<dbReference type="KEGG" id="mtar:DF168_01196"/>
<dbReference type="GO" id="GO:0000287">
    <property type="term" value="F:magnesium ion binding"/>
    <property type="evidence" value="ECO:0007669"/>
    <property type="project" value="InterPro"/>
</dbReference>
<feature type="domain" description="Thiamine pyrophosphate enzyme N-terminal TPP-binding" evidence="6">
    <location>
        <begin position="4"/>
        <end position="109"/>
    </location>
</feature>
<dbReference type="GO" id="GO:0050660">
    <property type="term" value="F:flavin adenine dinucleotide binding"/>
    <property type="evidence" value="ECO:0007669"/>
    <property type="project" value="TreeGrafter"/>
</dbReference>
<dbReference type="GO" id="GO:0009097">
    <property type="term" value="P:isoleucine biosynthetic process"/>
    <property type="evidence" value="ECO:0007669"/>
    <property type="project" value="TreeGrafter"/>
</dbReference>
<dbReference type="InterPro" id="IPR000399">
    <property type="entry name" value="TPP-bd_CS"/>
</dbReference>
<dbReference type="InterPro" id="IPR029061">
    <property type="entry name" value="THDP-binding"/>
</dbReference>
<dbReference type="GO" id="GO:0009099">
    <property type="term" value="P:L-valine biosynthetic process"/>
    <property type="evidence" value="ECO:0007669"/>
    <property type="project" value="TreeGrafter"/>
</dbReference>
<organism evidence="7 8">
    <name type="scientific">Candidatus Moanibacter tarae</name>
    <dbReference type="NCBI Taxonomy" id="2200854"/>
    <lineage>
        <taxon>Bacteria</taxon>
        <taxon>Pseudomonadati</taxon>
        <taxon>Verrucomicrobiota</taxon>
        <taxon>Opitutia</taxon>
        <taxon>Puniceicoccales</taxon>
        <taxon>Puniceicoccales incertae sedis</taxon>
        <taxon>Candidatus Moanibacter</taxon>
    </lineage>
</organism>
<dbReference type="InterPro" id="IPR011766">
    <property type="entry name" value="TPP_enzyme_TPP-bd"/>
</dbReference>
<dbReference type="InterPro" id="IPR029035">
    <property type="entry name" value="DHS-like_NAD/FAD-binding_dom"/>
</dbReference>
<dbReference type="PANTHER" id="PTHR18968">
    <property type="entry name" value="THIAMINE PYROPHOSPHATE ENZYMES"/>
    <property type="match status" value="1"/>
</dbReference>
<evidence type="ECO:0000256" key="1">
    <source>
        <dbReference type="ARBA" id="ARBA00007812"/>
    </source>
</evidence>
<dbReference type="SUPFAM" id="SSF52467">
    <property type="entry name" value="DHS-like NAD/FAD-binding domain"/>
    <property type="match status" value="1"/>
</dbReference>
<dbReference type="Pfam" id="PF02776">
    <property type="entry name" value="TPP_enzyme_N"/>
    <property type="match status" value="1"/>
</dbReference>
<dbReference type="InterPro" id="IPR045229">
    <property type="entry name" value="TPP_enz"/>
</dbReference>
<dbReference type="Pfam" id="PF00205">
    <property type="entry name" value="TPP_enzyme_M"/>
    <property type="match status" value="1"/>
</dbReference>
<dbReference type="InterPro" id="IPR012001">
    <property type="entry name" value="Thiamin_PyroP_enz_TPP-bd_dom"/>
</dbReference>
<dbReference type="CDD" id="cd07035">
    <property type="entry name" value="TPP_PYR_POX_like"/>
    <property type="match status" value="1"/>
</dbReference>
<dbReference type="Gene3D" id="3.40.50.1220">
    <property type="entry name" value="TPP-binding domain"/>
    <property type="match status" value="1"/>
</dbReference>
<protein>
    <submittedName>
        <fullName evidence="7">Acetolactate synthase isozyme 3 large subunit</fullName>
        <ecNumber evidence="7">2.2.1.6</ecNumber>
    </submittedName>
</protein>
<dbReference type="PANTHER" id="PTHR18968:SF167">
    <property type="entry name" value="ACETOLACTATE SYNTHASE LARGE SUBUNIT ILVB2-RELATED"/>
    <property type="match status" value="1"/>
</dbReference>
<dbReference type="CDD" id="cd00568">
    <property type="entry name" value="TPP_enzymes"/>
    <property type="match status" value="1"/>
</dbReference>
<dbReference type="Pfam" id="PF02775">
    <property type="entry name" value="TPP_enzyme_C"/>
    <property type="match status" value="1"/>
</dbReference>
<proteinExistence type="inferred from homology"/>
<feature type="domain" description="Thiamine pyrophosphate enzyme central" evidence="4">
    <location>
        <begin position="186"/>
        <end position="314"/>
    </location>
</feature>
<dbReference type="Proteomes" id="UP000247465">
    <property type="component" value="Chromosome"/>
</dbReference>
<evidence type="ECO:0000259" key="6">
    <source>
        <dbReference type="Pfam" id="PF02776"/>
    </source>
</evidence>
<evidence type="ECO:0000313" key="8">
    <source>
        <dbReference type="Proteomes" id="UP000247465"/>
    </source>
</evidence>
<evidence type="ECO:0000259" key="4">
    <source>
        <dbReference type="Pfam" id="PF00205"/>
    </source>
</evidence>
<sequence length="525" mass="57070">MSKMNGGQVLVESLYRNGIRFIFGIPGAGQYEATDAIYQHSGILYINTRHEQAASFMADGYARASGKVGAALVVPGPGFYNACAGISTAHAVSSPILVITGLPYSHQKGGQKLDRSFLEPLTKWSGNAKSPEEIPGLINSAFHHLKNGRKQPVVVEISANALEMETDFQLLDPEPDVQPVSNPKLLDQAACILANADKPLIWTGGGAVYSDSTQNLQKLAEHLQAPVVTTAGGKGAISDRHPLSLGLAELRYKPLNTWIDSCDVILAVGTGTGFQDRLSRQQVVRIDIDEKEIRRPNHHSLGIEGDASYCLDELLTRIREISESRPNIEEEVKSINELRFNPDDQLQPQHDFQQAIRSAIPDDGILVIGMNQMGYYCRNYYATYSPRTLFTSSSEGTLGSAYPIALGAKVAKPNKAVVSISGDGGFLYNVQELATAVQHGICAVAIVFNDNAFGNVLRAQIEQFDGNIIGTKLHNPDFVRLAETFGARGIRAHNAEELETTLSEALVANKPTLIEVPVGMMDRRY</sequence>
<dbReference type="EC" id="2.2.1.6" evidence="7"/>